<name>A0ACB8Z3H9_ARCLA</name>
<evidence type="ECO:0000313" key="2">
    <source>
        <dbReference type="Proteomes" id="UP001055879"/>
    </source>
</evidence>
<dbReference type="EMBL" id="CM042057">
    <property type="protein sequence ID" value="KAI3692270.1"/>
    <property type="molecule type" value="Genomic_DNA"/>
</dbReference>
<comment type="caution">
    <text evidence="1">The sequence shown here is derived from an EMBL/GenBank/DDBJ whole genome shotgun (WGS) entry which is preliminary data.</text>
</comment>
<dbReference type="Proteomes" id="UP001055879">
    <property type="component" value="Linkage Group LG11"/>
</dbReference>
<proteinExistence type="predicted"/>
<protein>
    <submittedName>
        <fullName evidence="1">Uncharacterized protein</fullName>
    </submittedName>
</protein>
<reference evidence="2" key="1">
    <citation type="journal article" date="2022" name="Mol. Ecol. Resour.">
        <title>The genomes of chicory, endive, great burdock and yacon provide insights into Asteraceae palaeo-polyploidization history and plant inulin production.</title>
        <authorList>
            <person name="Fan W."/>
            <person name="Wang S."/>
            <person name="Wang H."/>
            <person name="Wang A."/>
            <person name="Jiang F."/>
            <person name="Liu H."/>
            <person name="Zhao H."/>
            <person name="Xu D."/>
            <person name="Zhang Y."/>
        </authorList>
    </citation>
    <scope>NUCLEOTIDE SEQUENCE [LARGE SCALE GENOMIC DNA]</scope>
    <source>
        <strain evidence="2">cv. Niubang</strain>
    </source>
</reference>
<accession>A0ACB8Z3H9</accession>
<gene>
    <name evidence="1" type="ORF">L6452_32084</name>
</gene>
<reference evidence="1 2" key="2">
    <citation type="journal article" date="2022" name="Mol. Ecol. Resour.">
        <title>The genomes of chicory, endive, great burdock and yacon provide insights into Asteraceae paleo-polyploidization history and plant inulin production.</title>
        <authorList>
            <person name="Fan W."/>
            <person name="Wang S."/>
            <person name="Wang H."/>
            <person name="Wang A."/>
            <person name="Jiang F."/>
            <person name="Liu H."/>
            <person name="Zhao H."/>
            <person name="Xu D."/>
            <person name="Zhang Y."/>
        </authorList>
    </citation>
    <scope>NUCLEOTIDE SEQUENCE [LARGE SCALE GENOMIC DNA]</scope>
    <source>
        <strain evidence="2">cv. Niubang</strain>
    </source>
</reference>
<evidence type="ECO:0000313" key="1">
    <source>
        <dbReference type="EMBL" id="KAI3692270.1"/>
    </source>
</evidence>
<keyword evidence="2" id="KW-1185">Reference proteome</keyword>
<sequence>MFGSSSGGGGGGGGGRDDNESLTRLTQMMMMSVPPPQPAAVVGDADDFSRREVDRVPLWSQQETRDFIAIRGELERDFTTAKRNKSLWEVVAGKMKEIGYKRTPDQCKCKWKNLVNRYKGKETSDRENTRSFPFFNEMHALFTERTNNTPQTPFEPEATSSHSKKRLAQTDSYQSLEEISEDEDEYEDDEIKITKAAIPPRKKPEREKRARTSSLDKPPTPKQPSSGNNSIREILHDFFQQQEMIDMQWRRLMEKHDYERRVFDQEWRQSMERLEMERMRIEQSWREKEEQRRMREESRAERRDALLTALLNKLVHEQ</sequence>
<organism evidence="1 2">
    <name type="scientific">Arctium lappa</name>
    <name type="common">Greater burdock</name>
    <name type="synonym">Lappa major</name>
    <dbReference type="NCBI Taxonomy" id="4217"/>
    <lineage>
        <taxon>Eukaryota</taxon>
        <taxon>Viridiplantae</taxon>
        <taxon>Streptophyta</taxon>
        <taxon>Embryophyta</taxon>
        <taxon>Tracheophyta</taxon>
        <taxon>Spermatophyta</taxon>
        <taxon>Magnoliopsida</taxon>
        <taxon>eudicotyledons</taxon>
        <taxon>Gunneridae</taxon>
        <taxon>Pentapetalae</taxon>
        <taxon>asterids</taxon>
        <taxon>campanulids</taxon>
        <taxon>Asterales</taxon>
        <taxon>Asteraceae</taxon>
        <taxon>Carduoideae</taxon>
        <taxon>Cardueae</taxon>
        <taxon>Arctiinae</taxon>
        <taxon>Arctium</taxon>
    </lineage>
</organism>